<proteinExistence type="predicted"/>
<dbReference type="GO" id="GO:0000428">
    <property type="term" value="C:DNA-directed RNA polymerase complex"/>
    <property type="evidence" value="ECO:0007669"/>
    <property type="project" value="UniProtKB-KW"/>
</dbReference>
<evidence type="ECO:0000313" key="2">
    <source>
        <dbReference type="Proteomes" id="UP000236291"/>
    </source>
</evidence>
<reference evidence="1 2" key="1">
    <citation type="journal article" date="2014" name="Am. J. Bot.">
        <title>Genome assembly and annotation for red clover (Trifolium pratense; Fabaceae).</title>
        <authorList>
            <person name="Istvanek J."/>
            <person name="Jaros M."/>
            <person name="Krenek A."/>
            <person name="Repkova J."/>
        </authorList>
    </citation>
    <scope>NUCLEOTIDE SEQUENCE [LARGE SCALE GENOMIC DNA]</scope>
    <source>
        <strain evidence="2">cv. Tatra</strain>
        <tissue evidence="1">Young leaves</tissue>
    </source>
</reference>
<gene>
    <name evidence="1" type="ORF">L195_g036573</name>
</gene>
<feature type="non-terminal residue" evidence="1">
    <location>
        <position position="1"/>
    </location>
</feature>
<protein>
    <submittedName>
        <fullName evidence="1">DNA-directed RNA polymerase</fullName>
    </submittedName>
</protein>
<accession>A0A2K3LPX2</accession>
<dbReference type="Proteomes" id="UP000236291">
    <property type="component" value="Unassembled WGS sequence"/>
</dbReference>
<dbReference type="EMBL" id="ASHM01038201">
    <property type="protein sequence ID" value="PNX80569.1"/>
    <property type="molecule type" value="Genomic_DNA"/>
</dbReference>
<reference evidence="1 2" key="2">
    <citation type="journal article" date="2017" name="Front. Plant Sci.">
        <title>Gene Classification and Mining of Molecular Markers Useful in Red Clover (Trifolium pratense) Breeding.</title>
        <authorList>
            <person name="Istvanek J."/>
            <person name="Dluhosova J."/>
            <person name="Dluhos P."/>
            <person name="Patkova L."/>
            <person name="Nedelnik J."/>
            <person name="Repkova J."/>
        </authorList>
    </citation>
    <scope>NUCLEOTIDE SEQUENCE [LARGE SCALE GENOMIC DNA]</scope>
    <source>
        <strain evidence="2">cv. Tatra</strain>
        <tissue evidence="1">Young leaves</tissue>
    </source>
</reference>
<organism evidence="1 2">
    <name type="scientific">Trifolium pratense</name>
    <name type="common">Red clover</name>
    <dbReference type="NCBI Taxonomy" id="57577"/>
    <lineage>
        <taxon>Eukaryota</taxon>
        <taxon>Viridiplantae</taxon>
        <taxon>Streptophyta</taxon>
        <taxon>Embryophyta</taxon>
        <taxon>Tracheophyta</taxon>
        <taxon>Spermatophyta</taxon>
        <taxon>Magnoliopsida</taxon>
        <taxon>eudicotyledons</taxon>
        <taxon>Gunneridae</taxon>
        <taxon>Pentapetalae</taxon>
        <taxon>rosids</taxon>
        <taxon>fabids</taxon>
        <taxon>Fabales</taxon>
        <taxon>Fabaceae</taxon>
        <taxon>Papilionoideae</taxon>
        <taxon>50 kb inversion clade</taxon>
        <taxon>NPAAA clade</taxon>
        <taxon>Hologalegina</taxon>
        <taxon>IRL clade</taxon>
        <taxon>Trifolieae</taxon>
        <taxon>Trifolium</taxon>
    </lineage>
</organism>
<keyword evidence="1" id="KW-0240">DNA-directed RNA polymerase</keyword>
<name>A0A2K3LPX2_TRIPR</name>
<keyword evidence="1" id="KW-0804">Transcription</keyword>
<dbReference type="AlphaFoldDB" id="A0A2K3LPX2"/>
<sequence>GVWKGIGLSVGRWFENNIRRKVGDGKNTSFWKDKWFQMKILGTRFPRHFELSVDKNISVADKWRSGWGVGGDCGVIETSDQLLFDCNLVTSYALVEKKNRIFSNQGVSADVLLDKVKTLACGG</sequence>
<dbReference type="PANTHER" id="PTHR36617:SF5">
    <property type="entry name" value="OS05G0421675 PROTEIN"/>
    <property type="match status" value="1"/>
</dbReference>
<comment type="caution">
    <text evidence="1">The sequence shown here is derived from an EMBL/GenBank/DDBJ whole genome shotgun (WGS) entry which is preliminary data.</text>
</comment>
<evidence type="ECO:0000313" key="1">
    <source>
        <dbReference type="EMBL" id="PNX80569.1"/>
    </source>
</evidence>
<dbReference type="PANTHER" id="PTHR36617">
    <property type="entry name" value="PROTEIN, PUTATIVE-RELATED"/>
    <property type="match status" value="1"/>
</dbReference>